<evidence type="ECO:0000256" key="2">
    <source>
        <dbReference type="SAM" id="MobiDB-lite"/>
    </source>
</evidence>
<evidence type="ECO:0000313" key="3">
    <source>
        <dbReference type="EMBL" id="TWU76874.1"/>
    </source>
</evidence>
<evidence type="ECO:0000313" key="4">
    <source>
        <dbReference type="Proteomes" id="UP000317257"/>
    </source>
</evidence>
<feature type="compositionally biased region" description="Basic and acidic residues" evidence="2">
    <location>
        <begin position="361"/>
        <end position="373"/>
    </location>
</feature>
<protein>
    <submittedName>
        <fullName evidence="3">Uncharacterized protein</fullName>
    </submittedName>
</protein>
<keyword evidence="1" id="KW-0175">Coiled coil</keyword>
<comment type="caution">
    <text evidence="3">The sequence shown here is derived from an EMBL/GenBank/DDBJ whole genome shotgun (WGS) entry which is preliminary data.</text>
</comment>
<sequence length="398" mass="46310">MDFISRKKLKVSQDFEFHLESLKQNHSKVWEQALYSHARTIDLEISERDSKAEMKALKEENSKLSKNIKALQAHVNKFKKESLVMKRKYNEIEKHRDEIQQGAVKALEETMMHQEMEPWTTSNDAILREWKQLRYNIHDLVVQYLTVTPLESEGGSDRQEMRIIGDIREDPELQIPLLDTQIIEFGVEIRQKFSLKFVAMHEQEAHSELMLNEVMKLRAAEVLVSRIGVNESGKSWHITQLEKLMEPFKKRNAKADFRNGLARLFDSAIKIMTMFVRSRDIYQFGSLANITSEREFLYDAETMTISTCLMKPDGRPMEEPQGYAVVAVQSPSRFVVSTSEGEHFGRKELLFRAEVTVKRVEKKENGNKEREAEIIDESEEERPRQTELPSEANDSVIS</sequence>
<evidence type="ECO:0000256" key="1">
    <source>
        <dbReference type="SAM" id="Coils"/>
    </source>
</evidence>
<proteinExistence type="predicted"/>
<dbReference type="Proteomes" id="UP000317257">
    <property type="component" value="Unassembled WGS sequence"/>
</dbReference>
<feature type="coiled-coil region" evidence="1">
    <location>
        <begin position="47"/>
        <end position="81"/>
    </location>
</feature>
<name>A0A5C6GHU7_METRR</name>
<feature type="region of interest" description="Disordered" evidence="2">
    <location>
        <begin position="361"/>
        <end position="398"/>
    </location>
</feature>
<gene>
    <name evidence="3" type="ORF">ED733_006400</name>
</gene>
<reference evidence="4" key="1">
    <citation type="submission" date="2018-12" db="EMBL/GenBank/DDBJ databases">
        <title>The complete genome of Metarhizium rileyi, a key fungal pathogen of Lepidoptera.</title>
        <authorList>
            <person name="Binneck E."/>
            <person name="Lastra C.C.L."/>
            <person name="Sosa-Gomez D.R."/>
        </authorList>
    </citation>
    <scope>NUCLEOTIDE SEQUENCE [LARGE SCALE GENOMIC DNA]</scope>
    <source>
        <strain evidence="4">Cep018-CH2</strain>
    </source>
</reference>
<dbReference type="AlphaFoldDB" id="A0A5C6GHU7"/>
<accession>A0A5C6GHU7</accession>
<organism evidence="3 4">
    <name type="scientific">Metarhizium rileyi (strain RCEF 4871)</name>
    <name type="common">Nomuraea rileyi</name>
    <dbReference type="NCBI Taxonomy" id="1649241"/>
    <lineage>
        <taxon>Eukaryota</taxon>
        <taxon>Fungi</taxon>
        <taxon>Dikarya</taxon>
        <taxon>Ascomycota</taxon>
        <taxon>Pezizomycotina</taxon>
        <taxon>Sordariomycetes</taxon>
        <taxon>Hypocreomycetidae</taxon>
        <taxon>Hypocreales</taxon>
        <taxon>Clavicipitaceae</taxon>
        <taxon>Metarhizium</taxon>
    </lineage>
</organism>
<dbReference type="EMBL" id="SBHS01000004">
    <property type="protein sequence ID" value="TWU76874.1"/>
    <property type="molecule type" value="Genomic_DNA"/>
</dbReference>